<keyword evidence="3" id="KW-1003">Cell membrane</keyword>
<keyword evidence="10 11" id="KW-0472">Membrane</keyword>
<dbReference type="GO" id="GO:0034040">
    <property type="term" value="F:ATPase-coupled lipid transmembrane transporter activity"/>
    <property type="evidence" value="ECO:0007669"/>
    <property type="project" value="InterPro"/>
</dbReference>
<dbReference type="CDD" id="cd18552">
    <property type="entry name" value="ABC_6TM_MsbA_like"/>
    <property type="match status" value="1"/>
</dbReference>
<feature type="transmembrane region" description="Helical" evidence="11">
    <location>
        <begin position="251"/>
        <end position="272"/>
    </location>
</feature>
<feature type="transmembrane region" description="Helical" evidence="11">
    <location>
        <begin position="68"/>
        <end position="91"/>
    </location>
</feature>
<dbReference type="Proteomes" id="UP001300672">
    <property type="component" value="Chromosome"/>
</dbReference>
<dbReference type="InterPro" id="IPR039421">
    <property type="entry name" value="Type_1_exporter"/>
</dbReference>
<dbReference type="Gene3D" id="3.40.50.300">
    <property type="entry name" value="P-loop containing nucleotide triphosphate hydrolases"/>
    <property type="match status" value="1"/>
</dbReference>
<keyword evidence="5" id="KW-0547">Nucleotide-binding</keyword>
<dbReference type="SMART" id="SM00382">
    <property type="entry name" value="AAA"/>
    <property type="match status" value="1"/>
</dbReference>
<dbReference type="EMBL" id="CP124755">
    <property type="protein sequence ID" value="WGZ90226.1"/>
    <property type="molecule type" value="Genomic_DNA"/>
</dbReference>
<dbReference type="GO" id="GO:0016887">
    <property type="term" value="F:ATP hydrolysis activity"/>
    <property type="evidence" value="ECO:0007669"/>
    <property type="project" value="InterPro"/>
</dbReference>
<evidence type="ECO:0000256" key="10">
    <source>
        <dbReference type="ARBA" id="ARBA00023136"/>
    </source>
</evidence>
<dbReference type="GO" id="GO:0005524">
    <property type="term" value="F:ATP binding"/>
    <property type="evidence" value="ECO:0007669"/>
    <property type="project" value="UniProtKB-KW"/>
</dbReference>
<evidence type="ECO:0000256" key="3">
    <source>
        <dbReference type="ARBA" id="ARBA00022475"/>
    </source>
</evidence>
<dbReference type="PROSITE" id="PS50929">
    <property type="entry name" value="ABC_TM1F"/>
    <property type="match status" value="1"/>
</dbReference>
<dbReference type="PANTHER" id="PTHR43394">
    <property type="entry name" value="ATP-DEPENDENT PERMEASE MDL1, MITOCHONDRIAL"/>
    <property type="match status" value="1"/>
</dbReference>
<keyword evidence="4 11" id="KW-0812">Transmembrane</keyword>
<evidence type="ECO:0000256" key="6">
    <source>
        <dbReference type="ARBA" id="ARBA00022840"/>
    </source>
</evidence>
<dbReference type="InterPro" id="IPR017871">
    <property type="entry name" value="ABC_transporter-like_CS"/>
</dbReference>
<dbReference type="FunFam" id="3.40.50.300:FF:000218">
    <property type="entry name" value="Multidrug ABC transporter ATP-binding protein"/>
    <property type="match status" value="1"/>
</dbReference>
<dbReference type="AlphaFoldDB" id="A0AA95KEF1"/>
<evidence type="ECO:0000256" key="1">
    <source>
        <dbReference type="ARBA" id="ARBA00004651"/>
    </source>
</evidence>
<dbReference type="Pfam" id="PF00005">
    <property type="entry name" value="ABC_tran"/>
    <property type="match status" value="1"/>
</dbReference>
<feature type="domain" description="ABC transporter" evidence="12">
    <location>
        <begin position="344"/>
        <end position="580"/>
    </location>
</feature>
<evidence type="ECO:0000256" key="9">
    <source>
        <dbReference type="ARBA" id="ARBA00023055"/>
    </source>
</evidence>
<dbReference type="PROSITE" id="PS50893">
    <property type="entry name" value="ABC_TRANSPORTER_2"/>
    <property type="match status" value="1"/>
</dbReference>
<feature type="domain" description="ABC transmembrane type-1" evidence="13">
    <location>
        <begin position="29"/>
        <end position="312"/>
    </location>
</feature>
<dbReference type="InterPro" id="IPR036640">
    <property type="entry name" value="ABC1_TM_sf"/>
</dbReference>
<organism evidence="14">
    <name type="scientific">Candidatus Thiocaldithrix dubininis</name>
    <dbReference type="NCBI Taxonomy" id="3080823"/>
    <lineage>
        <taxon>Bacteria</taxon>
        <taxon>Pseudomonadati</taxon>
        <taxon>Pseudomonadota</taxon>
        <taxon>Gammaproteobacteria</taxon>
        <taxon>Thiotrichales</taxon>
        <taxon>Thiotrichaceae</taxon>
        <taxon>Candidatus Thiocaldithrix</taxon>
    </lineage>
</organism>
<evidence type="ECO:0000256" key="11">
    <source>
        <dbReference type="SAM" id="Phobius"/>
    </source>
</evidence>
<dbReference type="InterPro" id="IPR011527">
    <property type="entry name" value="ABC1_TM_dom"/>
</dbReference>
<evidence type="ECO:0000313" key="14">
    <source>
        <dbReference type="EMBL" id="WGZ90226.1"/>
    </source>
</evidence>
<feature type="transmembrane region" description="Helical" evidence="11">
    <location>
        <begin position="171"/>
        <end position="188"/>
    </location>
</feature>
<evidence type="ECO:0000256" key="5">
    <source>
        <dbReference type="ARBA" id="ARBA00022741"/>
    </source>
</evidence>
<dbReference type="NCBIfam" id="TIGR02203">
    <property type="entry name" value="MsbA_lipidA"/>
    <property type="match status" value="1"/>
</dbReference>
<evidence type="ECO:0000256" key="4">
    <source>
        <dbReference type="ARBA" id="ARBA00022692"/>
    </source>
</evidence>
<protein>
    <submittedName>
        <fullName evidence="14">Lipid A export permease/ATP-binding protein MsbA</fullName>
    </submittedName>
</protein>
<comment type="subcellular location">
    <subcellularLocation>
        <location evidence="1">Cell membrane</location>
        <topology evidence="1">Multi-pass membrane protein</topology>
    </subcellularLocation>
</comment>
<dbReference type="Pfam" id="PF00664">
    <property type="entry name" value="ABC_membrane"/>
    <property type="match status" value="1"/>
</dbReference>
<dbReference type="InterPro" id="IPR011917">
    <property type="entry name" value="ABC_transpr_lipidA"/>
</dbReference>
<keyword evidence="7" id="KW-1278">Translocase</keyword>
<accession>A0AA95KEF1</accession>
<evidence type="ECO:0000256" key="2">
    <source>
        <dbReference type="ARBA" id="ARBA00022448"/>
    </source>
</evidence>
<evidence type="ECO:0000256" key="7">
    <source>
        <dbReference type="ARBA" id="ARBA00022967"/>
    </source>
</evidence>
<keyword evidence="8 11" id="KW-1133">Transmembrane helix</keyword>
<evidence type="ECO:0000259" key="13">
    <source>
        <dbReference type="PROSITE" id="PS50929"/>
    </source>
</evidence>
<dbReference type="PROSITE" id="PS00211">
    <property type="entry name" value="ABC_TRANSPORTER_1"/>
    <property type="match status" value="1"/>
</dbReference>
<keyword evidence="9" id="KW-0445">Lipid transport</keyword>
<evidence type="ECO:0000256" key="8">
    <source>
        <dbReference type="ARBA" id="ARBA00022989"/>
    </source>
</evidence>
<feature type="transmembrane region" description="Helical" evidence="11">
    <location>
        <begin position="284"/>
        <end position="300"/>
    </location>
</feature>
<dbReference type="InterPro" id="IPR027417">
    <property type="entry name" value="P-loop_NTPase"/>
</dbReference>
<dbReference type="PANTHER" id="PTHR43394:SF1">
    <property type="entry name" value="ATP-BINDING CASSETTE SUB-FAMILY B MEMBER 10, MITOCHONDRIAL"/>
    <property type="match status" value="1"/>
</dbReference>
<dbReference type="KEGG" id="tdu:QJT80_12050"/>
<reference evidence="14" key="2">
    <citation type="submission" date="2023-04" db="EMBL/GenBank/DDBJ databases">
        <authorList>
            <person name="Beletskiy A.V."/>
            <person name="Mardanov A.V."/>
            <person name="Ravin N.V."/>
        </authorList>
    </citation>
    <scope>NUCLEOTIDE SEQUENCE</scope>
    <source>
        <strain evidence="14">GKL-01</strain>
    </source>
</reference>
<keyword evidence="2" id="KW-0813">Transport</keyword>
<feature type="transmembrane region" description="Helical" evidence="11">
    <location>
        <begin position="26"/>
        <end position="48"/>
    </location>
</feature>
<name>A0AA95KEF1_9GAMM</name>
<dbReference type="SUPFAM" id="SSF52540">
    <property type="entry name" value="P-loop containing nucleoside triphosphate hydrolases"/>
    <property type="match status" value="1"/>
</dbReference>
<gene>
    <name evidence="14" type="primary">msbA</name>
    <name evidence="14" type="ORF">QJT80_12050</name>
</gene>
<dbReference type="InterPro" id="IPR003439">
    <property type="entry name" value="ABC_transporter-like_ATP-bd"/>
</dbReference>
<dbReference type="GO" id="GO:0005886">
    <property type="term" value="C:plasma membrane"/>
    <property type="evidence" value="ECO:0007669"/>
    <property type="project" value="UniProtKB-SubCell"/>
</dbReference>
<reference evidence="14" key="1">
    <citation type="journal article" date="2023" name="Int. J. Mol. Sci.">
        <title>Metagenomics Revealed a New Genus 'Candidatus Thiocaldithrix dubininis' gen. nov., sp. nov. and a New Species 'Candidatus Thiothrix putei' sp. nov. in the Family Thiotrichaceae, Some Members of Which Have Traits of Both Na+- and H+-Motive Energetics.</title>
        <authorList>
            <person name="Ravin N.V."/>
            <person name="Muntyan M.S."/>
            <person name="Smolyakov D.D."/>
            <person name="Rudenko T.S."/>
            <person name="Beletsky A.V."/>
            <person name="Mardanov A.V."/>
            <person name="Grabovich M.Y."/>
        </authorList>
    </citation>
    <scope>NUCLEOTIDE SEQUENCE</scope>
    <source>
        <strain evidence="14">GKL-01</strain>
    </source>
</reference>
<keyword evidence="6" id="KW-0067">ATP-binding</keyword>
<proteinExistence type="predicted"/>
<dbReference type="Gene3D" id="1.20.1560.10">
    <property type="entry name" value="ABC transporter type 1, transmembrane domain"/>
    <property type="match status" value="1"/>
</dbReference>
<dbReference type="SUPFAM" id="SSF90123">
    <property type="entry name" value="ABC transporter transmembrane region"/>
    <property type="match status" value="1"/>
</dbReference>
<sequence>MSTKPADLSGMSVYRRLLRYVLEYKGYIALGLFGLVLNAITQGLFTWILGKPLMEKAIVQHDPQVIQWLPIGILLIFLLRGFATFISGYYISLAGRLVTNSLRNQVFNHLLKMPVRFFENNNAGTILSYLNYYTDQIAAASIRSVSSLVQDSLTIIVLIGSMLYYSWQLTLGLLLIVPLIALLLNYATKRLRRLSMRLQNSVGHMTQVANEMVRSYKIVRIFNGVEFEFQRFKNANEQNMRLQMKVMLTDLISSPLIQFLIAIALAAIIYIATRESTLQTLSPGSFMSFITALILLLTPIRSLTQLNSQLQTAITAGHTLFELLDSETEKDTGTKVLTHCQGKVEYRQVSFHYPETDKWVLKDINFVAQAGEKIALVGKSGSGKTTLVNLLPRFYDVQQGEILVDDVPIRDVQLNNLRQQIAYVGQEIVLFNDTVRNNIAYGEMRNLPDEDIIAAAKAAHALEFIEKLPNGFDTLIGDNGVLLSGGQRQRISIARAILSKAPILILDEATSALDTESERYIQAALDHLLANRTTFMIAHRLSTIENADRIFVMQDGVIIETGKHADLLALDGQYARLHRMQFHENA</sequence>
<evidence type="ECO:0000259" key="12">
    <source>
        <dbReference type="PROSITE" id="PS50893"/>
    </source>
</evidence>
<dbReference type="InterPro" id="IPR003593">
    <property type="entry name" value="AAA+_ATPase"/>
</dbReference>
<dbReference type="GO" id="GO:0015421">
    <property type="term" value="F:ABC-type oligopeptide transporter activity"/>
    <property type="evidence" value="ECO:0007669"/>
    <property type="project" value="TreeGrafter"/>
</dbReference>